<sequence length="120" mass="12010">MASTGYTPPGTVNSSSGDPASSSGPSLVSAERPLGYASPCKHARTAAAMTATVADDGPERPTSINSSVPSTSSSVLRQRAKLALARVKVAEAIAQAEAQQLAVLEAEEEAASSVHSGSSL</sequence>
<dbReference type="EMBL" id="CAJNNW010034656">
    <property type="protein sequence ID" value="CAE8723440.1"/>
    <property type="molecule type" value="Genomic_DNA"/>
</dbReference>
<evidence type="ECO:0000313" key="3">
    <source>
        <dbReference type="EMBL" id="CAE8723440.1"/>
    </source>
</evidence>
<feature type="region of interest" description="Disordered" evidence="1">
    <location>
        <begin position="51"/>
        <end position="75"/>
    </location>
</feature>
<dbReference type="Proteomes" id="UP000626109">
    <property type="component" value="Unassembled WGS sequence"/>
</dbReference>
<protein>
    <submittedName>
        <fullName evidence="2">Uncharacterized protein</fullName>
    </submittedName>
</protein>
<gene>
    <name evidence="2" type="ORF">PGLA1383_LOCUS28565</name>
    <name evidence="3" type="ORF">PGLA2088_LOCUS43145</name>
</gene>
<name>A0A813FB01_POLGL</name>
<feature type="compositionally biased region" description="Low complexity" evidence="1">
    <location>
        <begin position="61"/>
        <end position="75"/>
    </location>
</feature>
<evidence type="ECO:0000256" key="1">
    <source>
        <dbReference type="SAM" id="MobiDB-lite"/>
    </source>
</evidence>
<dbReference type="AlphaFoldDB" id="A0A813FB01"/>
<organism evidence="2 4">
    <name type="scientific">Polarella glacialis</name>
    <name type="common">Dinoflagellate</name>
    <dbReference type="NCBI Taxonomy" id="89957"/>
    <lineage>
        <taxon>Eukaryota</taxon>
        <taxon>Sar</taxon>
        <taxon>Alveolata</taxon>
        <taxon>Dinophyceae</taxon>
        <taxon>Suessiales</taxon>
        <taxon>Suessiaceae</taxon>
        <taxon>Polarella</taxon>
    </lineage>
</organism>
<dbReference type="Proteomes" id="UP000654075">
    <property type="component" value="Unassembled WGS sequence"/>
</dbReference>
<feature type="region of interest" description="Disordered" evidence="1">
    <location>
        <begin position="1"/>
        <end position="35"/>
    </location>
</feature>
<dbReference type="EMBL" id="CAJNNV010024829">
    <property type="protein sequence ID" value="CAE8610751.1"/>
    <property type="molecule type" value="Genomic_DNA"/>
</dbReference>
<feature type="compositionally biased region" description="Low complexity" evidence="1">
    <location>
        <begin position="14"/>
        <end position="26"/>
    </location>
</feature>
<accession>A0A813FB01</accession>
<proteinExistence type="predicted"/>
<feature type="compositionally biased region" description="Polar residues" evidence="1">
    <location>
        <begin position="1"/>
        <end position="13"/>
    </location>
</feature>
<evidence type="ECO:0000313" key="2">
    <source>
        <dbReference type="EMBL" id="CAE8610751.1"/>
    </source>
</evidence>
<comment type="caution">
    <text evidence="2">The sequence shown here is derived from an EMBL/GenBank/DDBJ whole genome shotgun (WGS) entry which is preliminary data.</text>
</comment>
<keyword evidence="4" id="KW-1185">Reference proteome</keyword>
<reference evidence="2" key="1">
    <citation type="submission" date="2021-02" db="EMBL/GenBank/DDBJ databases">
        <authorList>
            <person name="Dougan E. K."/>
            <person name="Rhodes N."/>
            <person name="Thang M."/>
            <person name="Chan C."/>
        </authorList>
    </citation>
    <scope>NUCLEOTIDE SEQUENCE</scope>
</reference>
<evidence type="ECO:0000313" key="4">
    <source>
        <dbReference type="Proteomes" id="UP000654075"/>
    </source>
</evidence>